<organism evidence="1 2">
    <name type="scientific">Monilinia laxa</name>
    <name type="common">Brown rot fungus</name>
    <name type="synonym">Sclerotinia laxa</name>
    <dbReference type="NCBI Taxonomy" id="61186"/>
    <lineage>
        <taxon>Eukaryota</taxon>
        <taxon>Fungi</taxon>
        <taxon>Dikarya</taxon>
        <taxon>Ascomycota</taxon>
        <taxon>Pezizomycotina</taxon>
        <taxon>Leotiomycetes</taxon>
        <taxon>Helotiales</taxon>
        <taxon>Sclerotiniaceae</taxon>
        <taxon>Monilinia</taxon>
    </lineage>
</organism>
<dbReference type="Proteomes" id="UP000326757">
    <property type="component" value="Unassembled WGS sequence"/>
</dbReference>
<keyword evidence="2" id="KW-1185">Reference proteome</keyword>
<accession>A0A5N6JUX0</accession>
<reference evidence="1 2" key="1">
    <citation type="submission" date="2019-06" db="EMBL/GenBank/DDBJ databases">
        <title>Genome Sequence of the Brown Rot Fungal Pathogen Monilinia laxa.</title>
        <authorList>
            <person name="De Miccolis Angelini R.M."/>
            <person name="Landi L."/>
            <person name="Abate D."/>
            <person name="Pollastro S."/>
            <person name="Romanazzi G."/>
            <person name="Faretra F."/>
        </authorList>
    </citation>
    <scope>NUCLEOTIDE SEQUENCE [LARGE SCALE GENOMIC DNA]</scope>
    <source>
        <strain evidence="1 2">Mlax316</strain>
    </source>
</reference>
<name>A0A5N6JUX0_MONLA</name>
<sequence length="300" mass="33743">MEDSHPLNPTPNIIIANYEPLEVPFEIPSLSNEPSPAKDECKIIPISNRDTRSHVPYSFRFGAPTATVTHKDIEWLSDAGVRGSVSTACHGTFHSQPATLILFTFVFRSGNHGFRFKNANIKINFSKHYSSRSISRLEGGSSGVPIGTLTMGPSATYEHETTFDMTHRYSLIGNFWSSRRNSGWDVAYWDVKENKRTKQGIPDRLNLGVIVHREGTFSVDVQVTVDTPVMNGVFGFPWSKERPVTFVPGVEVGVDAVRTKKFEDLRDEDWKGLIHWDDEWENLVTQDSGMDKTLCGYTKS</sequence>
<dbReference type="EMBL" id="VIGI01000013">
    <property type="protein sequence ID" value="KAB8292427.1"/>
    <property type="molecule type" value="Genomic_DNA"/>
</dbReference>
<dbReference type="AlphaFoldDB" id="A0A5N6JUX0"/>
<evidence type="ECO:0000313" key="2">
    <source>
        <dbReference type="Proteomes" id="UP000326757"/>
    </source>
</evidence>
<proteinExistence type="predicted"/>
<dbReference type="OrthoDB" id="5030973at2759"/>
<evidence type="ECO:0000313" key="1">
    <source>
        <dbReference type="EMBL" id="KAB8292427.1"/>
    </source>
</evidence>
<gene>
    <name evidence="1" type="ORF">EYC80_008153</name>
</gene>
<protein>
    <submittedName>
        <fullName evidence="1">Uncharacterized protein</fullName>
    </submittedName>
</protein>
<comment type="caution">
    <text evidence="1">The sequence shown here is derived from an EMBL/GenBank/DDBJ whole genome shotgun (WGS) entry which is preliminary data.</text>
</comment>